<evidence type="ECO:0000256" key="7">
    <source>
        <dbReference type="SAM" id="Phobius"/>
    </source>
</evidence>
<feature type="transmembrane region" description="Helical" evidence="7">
    <location>
        <begin position="294"/>
        <end position="315"/>
    </location>
</feature>
<feature type="transmembrane region" description="Helical" evidence="7">
    <location>
        <begin position="53"/>
        <end position="74"/>
    </location>
</feature>
<accession>A0A317EJZ5</accession>
<dbReference type="InterPro" id="IPR025383">
    <property type="entry name" value="MrpA_C/MbhD"/>
</dbReference>
<evidence type="ECO:0000256" key="4">
    <source>
        <dbReference type="ARBA" id="ARBA00022692"/>
    </source>
</evidence>
<keyword evidence="4 7" id="KW-0812">Transmembrane</keyword>
<dbReference type="InterPro" id="IPR050622">
    <property type="entry name" value="CPA3_antiporter_subunitB"/>
</dbReference>
<comment type="caution">
    <text evidence="11">The sequence shown here is derived from an EMBL/GenBank/DDBJ whole genome shotgun (WGS) entry which is preliminary data.</text>
</comment>
<dbReference type="NCBIfam" id="NF009159">
    <property type="entry name" value="PRK12504.1"/>
    <property type="match status" value="1"/>
</dbReference>
<dbReference type="Pfam" id="PF20501">
    <property type="entry name" value="MbhE"/>
    <property type="match status" value="1"/>
</dbReference>
<dbReference type="NCBIfam" id="NF009162">
    <property type="entry name" value="PRK12508.1"/>
    <property type="match status" value="1"/>
</dbReference>
<dbReference type="PANTHER" id="PTHR33932:SF4">
    <property type="entry name" value="NA(+)_H(+) ANTIPORTER SUBUNIT B"/>
    <property type="match status" value="1"/>
</dbReference>
<feature type="transmembrane region" description="Helical" evidence="7">
    <location>
        <begin position="27"/>
        <end position="47"/>
    </location>
</feature>
<sequence length="325" mass="34068">METLLMIGLLAALGALAVAIAFMDDLLVVTMLSGIFSFTCCAIFVLFDAPDVAFTEACVGAGVSTVLTLAAIRLTGRREKRVGRRASAVGLLVSTVCGLALVYGTLELPRFGDPAAPANLHVAPHYLNESAAEMGIPNVITSVLGAYRGYDTMGETVVVFTAALGVLLLLGGSQSRPLHRGDAPARADRDVILRSVATLFVPMTLFLAPYVQFHGAYSPGGGFQAGAILGGALILYGLVFGIDRLNRLVPERVLQVIAALGVLTYGGTGLVTLALGRNFLDYDALSAGPTGQQIGLTAIELGVFMTVTCVMTLLFQRFASRRSEP</sequence>
<evidence type="ECO:0000256" key="6">
    <source>
        <dbReference type="ARBA" id="ARBA00023136"/>
    </source>
</evidence>
<dbReference type="Proteomes" id="UP000245461">
    <property type="component" value="Unassembled WGS sequence"/>
</dbReference>
<keyword evidence="6 7" id="KW-0472">Membrane</keyword>
<feature type="domain" description="Na+/H+ antiporter MnhB subunit-related protein" evidence="8">
    <location>
        <begin position="192"/>
        <end position="312"/>
    </location>
</feature>
<reference evidence="11 12" key="1">
    <citation type="submission" date="2018-05" db="EMBL/GenBank/DDBJ databases">
        <title>Zavarzinia sp. HR-AS.</title>
        <authorList>
            <person name="Lee Y."/>
            <person name="Jeon C.O."/>
        </authorList>
    </citation>
    <scope>NUCLEOTIDE SEQUENCE [LARGE SCALE GENOMIC DNA]</scope>
    <source>
        <strain evidence="11 12">HR-AS</strain>
    </source>
</reference>
<feature type="domain" description="MrpA C-terminal/MbhE" evidence="10">
    <location>
        <begin position="117"/>
        <end position="170"/>
    </location>
</feature>
<evidence type="ECO:0000259" key="8">
    <source>
        <dbReference type="Pfam" id="PF04039"/>
    </source>
</evidence>
<dbReference type="NCBIfam" id="NF009161">
    <property type="entry name" value="PRK12507.1"/>
    <property type="match status" value="1"/>
</dbReference>
<evidence type="ECO:0000256" key="2">
    <source>
        <dbReference type="ARBA" id="ARBA00009425"/>
    </source>
</evidence>
<keyword evidence="5 7" id="KW-1133">Transmembrane helix</keyword>
<comment type="similarity">
    <text evidence="2">Belongs to the CPA3 antiporters (TC 2.A.63) subunit B family.</text>
</comment>
<protein>
    <submittedName>
        <fullName evidence="11">Cation:proton antiporter</fullName>
    </submittedName>
</protein>
<evidence type="ECO:0000256" key="5">
    <source>
        <dbReference type="ARBA" id="ARBA00022989"/>
    </source>
</evidence>
<dbReference type="GO" id="GO:0005886">
    <property type="term" value="C:plasma membrane"/>
    <property type="evidence" value="ECO:0007669"/>
    <property type="project" value="UniProtKB-SubCell"/>
</dbReference>
<dbReference type="Pfam" id="PF13244">
    <property type="entry name" value="MbhD"/>
    <property type="match status" value="1"/>
</dbReference>
<feature type="domain" description="MrpA C-terminal/MbhD" evidence="9">
    <location>
        <begin position="13"/>
        <end position="76"/>
    </location>
</feature>
<feature type="transmembrane region" description="Helical" evidence="7">
    <location>
        <begin position="223"/>
        <end position="241"/>
    </location>
</feature>
<dbReference type="OrthoDB" id="2085045at2"/>
<feature type="transmembrane region" description="Helical" evidence="7">
    <location>
        <begin position="6"/>
        <end position="22"/>
    </location>
</feature>
<evidence type="ECO:0000259" key="10">
    <source>
        <dbReference type="Pfam" id="PF20501"/>
    </source>
</evidence>
<feature type="transmembrane region" description="Helical" evidence="7">
    <location>
        <begin position="191"/>
        <end position="211"/>
    </location>
</feature>
<dbReference type="InterPro" id="IPR046806">
    <property type="entry name" value="MrpA_C/MbhE"/>
</dbReference>
<evidence type="ECO:0000313" key="11">
    <source>
        <dbReference type="EMBL" id="PWR25565.1"/>
    </source>
</evidence>
<dbReference type="AlphaFoldDB" id="A0A317EJZ5"/>
<dbReference type="EMBL" id="QGLE01000001">
    <property type="protein sequence ID" value="PWR25565.1"/>
    <property type="molecule type" value="Genomic_DNA"/>
</dbReference>
<comment type="subcellular location">
    <subcellularLocation>
        <location evidence="1">Cell membrane</location>
        <topology evidence="1">Multi-pass membrane protein</topology>
    </subcellularLocation>
</comment>
<gene>
    <name evidence="11" type="ORF">DKG74_00895</name>
</gene>
<organism evidence="11 12">
    <name type="scientific">Zavarzinia aquatilis</name>
    <dbReference type="NCBI Taxonomy" id="2211142"/>
    <lineage>
        <taxon>Bacteria</taxon>
        <taxon>Pseudomonadati</taxon>
        <taxon>Pseudomonadota</taxon>
        <taxon>Alphaproteobacteria</taxon>
        <taxon>Rhodospirillales</taxon>
        <taxon>Zavarziniaceae</taxon>
        <taxon>Zavarzinia</taxon>
    </lineage>
</organism>
<keyword evidence="3" id="KW-1003">Cell membrane</keyword>
<dbReference type="PANTHER" id="PTHR33932">
    <property type="entry name" value="NA(+)/H(+) ANTIPORTER SUBUNIT B"/>
    <property type="match status" value="1"/>
</dbReference>
<evidence type="ECO:0000313" key="12">
    <source>
        <dbReference type="Proteomes" id="UP000245461"/>
    </source>
</evidence>
<proteinExistence type="inferred from homology"/>
<keyword evidence="12" id="KW-1185">Reference proteome</keyword>
<feature type="transmembrane region" description="Helical" evidence="7">
    <location>
        <begin position="253"/>
        <end position="274"/>
    </location>
</feature>
<dbReference type="RefSeq" id="WP_109901674.1">
    <property type="nucleotide sequence ID" value="NZ_QGLE01000001.1"/>
</dbReference>
<evidence type="ECO:0000256" key="1">
    <source>
        <dbReference type="ARBA" id="ARBA00004651"/>
    </source>
</evidence>
<dbReference type="InterPro" id="IPR007182">
    <property type="entry name" value="MnhB"/>
</dbReference>
<feature type="transmembrane region" description="Helical" evidence="7">
    <location>
        <begin position="152"/>
        <end position="170"/>
    </location>
</feature>
<name>A0A317EJZ5_9PROT</name>
<evidence type="ECO:0000259" key="9">
    <source>
        <dbReference type="Pfam" id="PF13244"/>
    </source>
</evidence>
<evidence type="ECO:0000256" key="3">
    <source>
        <dbReference type="ARBA" id="ARBA00022475"/>
    </source>
</evidence>
<dbReference type="Pfam" id="PF04039">
    <property type="entry name" value="MnhB"/>
    <property type="match status" value="1"/>
</dbReference>
<feature type="transmembrane region" description="Helical" evidence="7">
    <location>
        <begin position="86"/>
        <end position="106"/>
    </location>
</feature>